<evidence type="ECO:0000313" key="1">
    <source>
        <dbReference type="EMBL" id="KAK1868932.1"/>
    </source>
</evidence>
<dbReference type="Proteomes" id="UP000798662">
    <property type="component" value="Chromosome 3"/>
</dbReference>
<evidence type="ECO:0000313" key="2">
    <source>
        <dbReference type="Proteomes" id="UP000798662"/>
    </source>
</evidence>
<organism evidence="1 2">
    <name type="scientific">Pyropia yezoensis</name>
    <name type="common">Susabi-nori</name>
    <name type="synonym">Porphyra yezoensis</name>
    <dbReference type="NCBI Taxonomy" id="2788"/>
    <lineage>
        <taxon>Eukaryota</taxon>
        <taxon>Rhodophyta</taxon>
        <taxon>Bangiophyceae</taxon>
        <taxon>Bangiales</taxon>
        <taxon>Bangiaceae</taxon>
        <taxon>Pyropia</taxon>
    </lineage>
</organism>
<accession>A0ACC3CGP3</accession>
<protein>
    <submittedName>
        <fullName evidence="1">Uncharacterized protein</fullName>
    </submittedName>
</protein>
<keyword evidence="2" id="KW-1185">Reference proteome</keyword>
<gene>
    <name evidence="1" type="ORF">I4F81_011414</name>
</gene>
<reference evidence="1" key="1">
    <citation type="submission" date="2019-11" db="EMBL/GenBank/DDBJ databases">
        <title>Nori genome reveals adaptations in red seaweeds to the harsh intertidal environment.</title>
        <authorList>
            <person name="Wang D."/>
            <person name="Mao Y."/>
        </authorList>
    </citation>
    <scope>NUCLEOTIDE SEQUENCE</scope>
    <source>
        <tissue evidence="1">Gametophyte</tissue>
    </source>
</reference>
<sequence length="134" mass="14677">MGPCLASPCRGPPRPPQTQGRGVMAGGPRARASSHLLRDTFVRRWWEGGDVAREPLFCFPPLGTPTAAGYPYRHRYCHTPPSRRVSPAGRKADATTRRLSARAPPHPKLWATTVSVPWPARGGGRLPRRGVVVR</sequence>
<comment type="caution">
    <text evidence="1">The sequence shown here is derived from an EMBL/GenBank/DDBJ whole genome shotgun (WGS) entry which is preliminary data.</text>
</comment>
<dbReference type="EMBL" id="CM020620">
    <property type="protein sequence ID" value="KAK1868932.1"/>
    <property type="molecule type" value="Genomic_DNA"/>
</dbReference>
<proteinExistence type="predicted"/>
<name>A0ACC3CGP3_PYRYE</name>